<accession>A0ABY7GAZ3</accession>
<protein>
    <recommendedName>
        <fullName evidence="3">ZP domain-containing protein</fullName>
    </recommendedName>
</protein>
<reference evidence="1" key="1">
    <citation type="submission" date="2022-11" db="EMBL/GenBank/DDBJ databases">
        <title>Centuries of genome instability and evolution in soft-shell clam transmissible cancer (bioRxiv).</title>
        <authorList>
            <person name="Hart S.F.M."/>
            <person name="Yonemitsu M.A."/>
            <person name="Giersch R.M."/>
            <person name="Beal B.F."/>
            <person name="Arriagada G."/>
            <person name="Davis B.W."/>
            <person name="Ostrander E.A."/>
            <person name="Goff S.P."/>
            <person name="Metzger M.J."/>
        </authorList>
    </citation>
    <scope>NUCLEOTIDE SEQUENCE</scope>
    <source>
        <strain evidence="1">MELC-2E11</strain>
        <tissue evidence="1">Siphon/mantle</tissue>
    </source>
</reference>
<evidence type="ECO:0000313" key="1">
    <source>
        <dbReference type="EMBL" id="WAR30749.1"/>
    </source>
</evidence>
<sequence length="304" mass="33891">MENQSALQMVALQPVSADYTTHITIEVTTMSAGTFRRLISIVIQSGHSVNCELESCILEPDEDVRQLQVEMENQSALQMVALQPSGHSVNCKLGGCEIEPDEDVRQLQVEMENQSALQMVALQPVSADYTTHITINGTTMSAGTFRRLVSIVIQSGHSVNCKLGGCEIEPDEDVRQLQVEMENQSALQMVALQPVSADYTTHITINGTTMSAGTFRRFVSIVIQSGHSVNCKLERCRIKPEEDVRQLLVEMMNQSAVKLVRPFQVGVFHDWSVEFNVNGSEKAKLTRFQKVRRFFKNLGSKKSK</sequence>
<dbReference type="EMBL" id="CP111028">
    <property type="protein sequence ID" value="WAR30749.1"/>
    <property type="molecule type" value="Genomic_DNA"/>
</dbReference>
<keyword evidence="2" id="KW-1185">Reference proteome</keyword>
<gene>
    <name evidence="1" type="ORF">MAR_033291</name>
</gene>
<organism evidence="1 2">
    <name type="scientific">Mya arenaria</name>
    <name type="common">Soft-shell clam</name>
    <dbReference type="NCBI Taxonomy" id="6604"/>
    <lineage>
        <taxon>Eukaryota</taxon>
        <taxon>Metazoa</taxon>
        <taxon>Spiralia</taxon>
        <taxon>Lophotrochozoa</taxon>
        <taxon>Mollusca</taxon>
        <taxon>Bivalvia</taxon>
        <taxon>Autobranchia</taxon>
        <taxon>Heteroconchia</taxon>
        <taxon>Euheterodonta</taxon>
        <taxon>Imparidentia</taxon>
        <taxon>Neoheterodontei</taxon>
        <taxon>Myida</taxon>
        <taxon>Myoidea</taxon>
        <taxon>Myidae</taxon>
        <taxon>Mya</taxon>
    </lineage>
</organism>
<name>A0ABY7GAZ3_MYAAR</name>
<evidence type="ECO:0008006" key="3">
    <source>
        <dbReference type="Google" id="ProtNLM"/>
    </source>
</evidence>
<evidence type="ECO:0000313" key="2">
    <source>
        <dbReference type="Proteomes" id="UP001164746"/>
    </source>
</evidence>
<dbReference type="Proteomes" id="UP001164746">
    <property type="component" value="Chromosome 17"/>
</dbReference>
<proteinExistence type="predicted"/>